<dbReference type="RefSeq" id="WP_183979560.1">
    <property type="nucleotide sequence ID" value="NZ_JACIBY010000020.1"/>
</dbReference>
<evidence type="ECO:0000313" key="2">
    <source>
        <dbReference type="EMBL" id="MBB3841714.1"/>
    </source>
</evidence>
<reference evidence="2 3" key="1">
    <citation type="submission" date="2020-08" db="EMBL/GenBank/DDBJ databases">
        <title>Genomic Encyclopedia of Type Strains, Phase IV (KMG-IV): sequencing the most valuable type-strain genomes for metagenomic binning, comparative biology and taxonomic classification.</title>
        <authorList>
            <person name="Goeker M."/>
        </authorList>
    </citation>
    <scope>NUCLEOTIDE SEQUENCE [LARGE SCALE GENOMIC DNA]</scope>
    <source>
        <strain evidence="2 3">DSM 17976</strain>
    </source>
</reference>
<proteinExistence type="predicted"/>
<comment type="caution">
    <text evidence="2">The sequence shown here is derived from an EMBL/GenBank/DDBJ whole genome shotgun (WGS) entry which is preliminary data.</text>
</comment>
<protein>
    <submittedName>
        <fullName evidence="2">Uncharacterized protein</fullName>
    </submittedName>
</protein>
<accession>A0A7W5ZTZ1</accession>
<dbReference type="Proteomes" id="UP000541352">
    <property type="component" value="Unassembled WGS sequence"/>
</dbReference>
<dbReference type="AlphaFoldDB" id="A0A7W5ZTZ1"/>
<sequence length="185" mass="21366">MTNEGYNPEEIKLLREECEEEGMNFVHCDDEDESMAENDELAHVQFVGEYKGQEVIYDAIIYTLRLHHSSLVYEKAVAQAQKVFPKYLPLDERGPGYKIKPEEEEEAEELITELIEAIEEEEEVKVKEHLEIDTEFEYGVGLDACLNVEAVTEEVITDFVNNFNKGTLKLDSTLYSFRNDEGDEE</sequence>
<feature type="coiled-coil region" evidence="1">
    <location>
        <begin position="100"/>
        <end position="127"/>
    </location>
</feature>
<keyword evidence="3" id="KW-1185">Reference proteome</keyword>
<name>A0A7W5ZTZ1_9BACT</name>
<organism evidence="2 3">
    <name type="scientific">Runella defluvii</name>
    <dbReference type="NCBI Taxonomy" id="370973"/>
    <lineage>
        <taxon>Bacteria</taxon>
        <taxon>Pseudomonadati</taxon>
        <taxon>Bacteroidota</taxon>
        <taxon>Cytophagia</taxon>
        <taxon>Cytophagales</taxon>
        <taxon>Spirosomataceae</taxon>
        <taxon>Runella</taxon>
    </lineage>
</organism>
<evidence type="ECO:0000256" key="1">
    <source>
        <dbReference type="SAM" id="Coils"/>
    </source>
</evidence>
<evidence type="ECO:0000313" key="3">
    <source>
        <dbReference type="Proteomes" id="UP000541352"/>
    </source>
</evidence>
<gene>
    <name evidence="2" type="ORF">FHS57_005743</name>
</gene>
<dbReference type="EMBL" id="JACIBY010000020">
    <property type="protein sequence ID" value="MBB3841714.1"/>
    <property type="molecule type" value="Genomic_DNA"/>
</dbReference>
<keyword evidence="1" id="KW-0175">Coiled coil</keyword>